<comment type="similarity">
    <text evidence="1">Belongs to the low molecular weight phosphotyrosine protein phosphatase family.</text>
</comment>
<dbReference type="GO" id="GO:0004725">
    <property type="term" value="F:protein tyrosine phosphatase activity"/>
    <property type="evidence" value="ECO:0007669"/>
    <property type="project" value="UniProtKB-EC"/>
</dbReference>
<evidence type="ECO:0000313" key="8">
    <source>
        <dbReference type="EMBL" id="AJG24190.1"/>
    </source>
</evidence>
<dbReference type="PANTHER" id="PTHR11717">
    <property type="entry name" value="LOW MOLECULAR WEIGHT PROTEIN TYROSINE PHOSPHATASE"/>
    <property type="match status" value="1"/>
</dbReference>
<dbReference type="AlphaFoldDB" id="A0A0C4YNX6"/>
<organism evidence="8 9">
    <name type="scientific">Cupriavidus basilensis</name>
    <dbReference type="NCBI Taxonomy" id="68895"/>
    <lineage>
        <taxon>Bacteria</taxon>
        <taxon>Pseudomonadati</taxon>
        <taxon>Pseudomonadota</taxon>
        <taxon>Betaproteobacteria</taxon>
        <taxon>Burkholderiales</taxon>
        <taxon>Burkholderiaceae</taxon>
        <taxon>Cupriavidus</taxon>
    </lineage>
</organism>
<comment type="catalytic activity">
    <reaction evidence="5">
        <text>O-phospho-L-tyrosyl-[protein] + H2O = L-tyrosyl-[protein] + phosphate</text>
        <dbReference type="Rhea" id="RHEA:10684"/>
        <dbReference type="Rhea" id="RHEA-COMP:10136"/>
        <dbReference type="Rhea" id="RHEA-COMP:20101"/>
        <dbReference type="ChEBI" id="CHEBI:15377"/>
        <dbReference type="ChEBI" id="CHEBI:43474"/>
        <dbReference type="ChEBI" id="CHEBI:46858"/>
        <dbReference type="ChEBI" id="CHEBI:61978"/>
        <dbReference type="EC" id="3.1.3.48"/>
    </reaction>
</comment>
<dbReference type="Gene3D" id="3.40.50.2300">
    <property type="match status" value="1"/>
</dbReference>
<dbReference type="InterPro" id="IPR017867">
    <property type="entry name" value="Tyr_phospatase_low_mol_wt"/>
</dbReference>
<evidence type="ECO:0000256" key="1">
    <source>
        <dbReference type="ARBA" id="ARBA00011063"/>
    </source>
</evidence>
<dbReference type="EC" id="3.1.3.48" evidence="2"/>
<reference evidence="8 9" key="1">
    <citation type="journal article" date="2015" name="Genome Announc.">
        <title>Complete Genome Sequence of Cupriavidus basilensis 4G11, Isolated from the Oak Ridge Field Research Center Site.</title>
        <authorList>
            <person name="Ray J."/>
            <person name="Waters R.J."/>
            <person name="Skerker J.M."/>
            <person name="Kuehl J.V."/>
            <person name="Price M.N."/>
            <person name="Huang J."/>
            <person name="Chakraborty R."/>
            <person name="Arkin A.P."/>
            <person name="Deutschbauer A."/>
        </authorList>
    </citation>
    <scope>NUCLEOTIDE SEQUENCE [LARGE SCALE GENOMIC DNA]</scope>
    <source>
        <strain evidence="8">4G11</strain>
    </source>
</reference>
<sequence>MIKTVLVVCIGNICRSPMAEGLLGHVLPEMKIVSAGLGALVGQPADPHAVAVMKNLGLDISGHRAKQLSGGLAKQADLILVMDNAQRQEIQHLHPATTGRVFRLGELDKFDVPDPYREARPAFENALELIQRGVEVWVPRIRALS</sequence>
<dbReference type="SUPFAM" id="SSF52788">
    <property type="entry name" value="Phosphotyrosine protein phosphatases I"/>
    <property type="match status" value="1"/>
</dbReference>
<dbReference type="SMART" id="SM00226">
    <property type="entry name" value="LMWPc"/>
    <property type="match status" value="1"/>
</dbReference>
<evidence type="ECO:0000256" key="3">
    <source>
        <dbReference type="ARBA" id="ARBA00022801"/>
    </source>
</evidence>
<feature type="domain" description="Phosphotyrosine protein phosphatase I" evidence="7">
    <location>
        <begin position="3"/>
        <end position="140"/>
    </location>
</feature>
<dbReference type="OrthoDB" id="9784339at2"/>
<dbReference type="STRING" id="68895.RR42_s2608"/>
<protein>
    <recommendedName>
        <fullName evidence="2">protein-tyrosine-phosphatase</fullName>
        <ecNumber evidence="2">3.1.3.48</ecNumber>
    </recommendedName>
</protein>
<evidence type="ECO:0000313" key="9">
    <source>
        <dbReference type="Proteomes" id="UP000031843"/>
    </source>
</evidence>
<keyword evidence="3 8" id="KW-0378">Hydrolase</keyword>
<name>A0A0C4YNX6_9BURK</name>
<evidence type="ECO:0000259" key="7">
    <source>
        <dbReference type="SMART" id="SM00226"/>
    </source>
</evidence>
<dbReference type="Proteomes" id="UP000031843">
    <property type="component" value="Chromosome secondary"/>
</dbReference>
<evidence type="ECO:0000256" key="2">
    <source>
        <dbReference type="ARBA" id="ARBA00013064"/>
    </source>
</evidence>
<evidence type="ECO:0000256" key="5">
    <source>
        <dbReference type="ARBA" id="ARBA00051722"/>
    </source>
</evidence>
<feature type="active site" description="Nucleophile" evidence="6">
    <location>
        <position position="9"/>
    </location>
</feature>
<accession>A0A0C4YNX6</accession>
<proteinExistence type="inferred from homology"/>
<dbReference type="InterPro" id="IPR036196">
    <property type="entry name" value="Ptyr_pPase_sf"/>
</dbReference>
<feature type="active site" description="Proton donor" evidence="6">
    <location>
        <position position="114"/>
    </location>
</feature>
<keyword evidence="4" id="KW-0904">Protein phosphatase</keyword>
<dbReference type="RefSeq" id="WP_043356232.1">
    <property type="nucleotide sequence ID" value="NZ_CP010537.1"/>
</dbReference>
<evidence type="ECO:0000256" key="6">
    <source>
        <dbReference type="PIRSR" id="PIRSR617867-1"/>
    </source>
</evidence>
<dbReference type="PANTHER" id="PTHR11717:SF31">
    <property type="entry name" value="LOW MOLECULAR WEIGHT PROTEIN-TYROSINE-PHOSPHATASE ETP-RELATED"/>
    <property type="match status" value="1"/>
</dbReference>
<keyword evidence="9" id="KW-1185">Reference proteome</keyword>
<dbReference type="InterPro" id="IPR050438">
    <property type="entry name" value="LMW_PTPase"/>
</dbReference>
<dbReference type="Pfam" id="PF01451">
    <property type="entry name" value="LMWPc"/>
    <property type="match status" value="1"/>
</dbReference>
<dbReference type="CDD" id="cd16343">
    <property type="entry name" value="LMWPTP"/>
    <property type="match status" value="1"/>
</dbReference>
<dbReference type="InterPro" id="IPR023485">
    <property type="entry name" value="Ptyr_pPase"/>
</dbReference>
<dbReference type="EMBL" id="CP010537">
    <property type="protein sequence ID" value="AJG24190.1"/>
    <property type="molecule type" value="Genomic_DNA"/>
</dbReference>
<dbReference type="PRINTS" id="PR00719">
    <property type="entry name" value="LMWPTPASE"/>
</dbReference>
<feature type="active site" evidence="6">
    <location>
        <position position="15"/>
    </location>
</feature>
<dbReference type="KEGG" id="cbw:RR42_s2608"/>
<evidence type="ECO:0000256" key="4">
    <source>
        <dbReference type="ARBA" id="ARBA00022912"/>
    </source>
</evidence>
<gene>
    <name evidence="8" type="ORF">RR42_s2608</name>
</gene>